<dbReference type="CDD" id="cd09272">
    <property type="entry name" value="RNase_HI_RT_Ty1"/>
    <property type="match status" value="1"/>
</dbReference>
<dbReference type="Proteomes" id="UP000187609">
    <property type="component" value="Unassembled WGS sequence"/>
</dbReference>
<sequence>MSREFEMTDVGLMSYYLGLEVKQMEDGIFISQESYTKEILKKFNMLDCNSVNTPMESGTKLSKFDEGEKVDPIFFKSLVGSLRYLTYTRPDILFAFGVVSHFVEAPTSTRLKVTRRILCYLKGTIDFGLFYSSSSDFNLVGFCDSDYAGDIDDRKSKTGFVFFLGDSVISWSSKKRPILTLSTCEAEYVAATSCTREDPVYHNRSKHIDTRYRFIKECITKKEVELKYVKSHDQAADIFIKPLKFEDFQRLRSRIGMKKKNQN</sequence>
<dbReference type="Pfam" id="PF07727">
    <property type="entry name" value="RVT_2"/>
    <property type="match status" value="1"/>
</dbReference>
<evidence type="ECO:0000313" key="2">
    <source>
        <dbReference type="EMBL" id="OIT03816.1"/>
    </source>
</evidence>
<dbReference type="EMBL" id="MJEQ01037187">
    <property type="protein sequence ID" value="OIT03816.1"/>
    <property type="molecule type" value="Genomic_DNA"/>
</dbReference>
<dbReference type="OMA" id="RFIKECI"/>
<dbReference type="STRING" id="49451.A0A1J6ITE4"/>
<dbReference type="PANTHER" id="PTHR11439">
    <property type="entry name" value="GAG-POL-RELATED RETROTRANSPOSON"/>
    <property type="match status" value="1"/>
</dbReference>
<proteinExistence type="predicted"/>
<feature type="domain" description="Reverse transcriptase Ty1/copia-type" evidence="1">
    <location>
        <begin position="1"/>
        <end position="56"/>
    </location>
</feature>
<evidence type="ECO:0000259" key="1">
    <source>
        <dbReference type="Pfam" id="PF07727"/>
    </source>
</evidence>
<accession>A0A1J6ITE4</accession>
<evidence type="ECO:0000313" key="3">
    <source>
        <dbReference type="Proteomes" id="UP000187609"/>
    </source>
</evidence>
<organism evidence="2 3">
    <name type="scientific">Nicotiana attenuata</name>
    <name type="common">Coyote tobacco</name>
    <dbReference type="NCBI Taxonomy" id="49451"/>
    <lineage>
        <taxon>Eukaryota</taxon>
        <taxon>Viridiplantae</taxon>
        <taxon>Streptophyta</taxon>
        <taxon>Embryophyta</taxon>
        <taxon>Tracheophyta</taxon>
        <taxon>Spermatophyta</taxon>
        <taxon>Magnoliopsida</taxon>
        <taxon>eudicotyledons</taxon>
        <taxon>Gunneridae</taxon>
        <taxon>Pentapetalae</taxon>
        <taxon>asterids</taxon>
        <taxon>lamiids</taxon>
        <taxon>Solanales</taxon>
        <taxon>Solanaceae</taxon>
        <taxon>Nicotianoideae</taxon>
        <taxon>Nicotianeae</taxon>
        <taxon>Nicotiana</taxon>
    </lineage>
</organism>
<name>A0A1J6ITE4_NICAT</name>
<reference evidence="2" key="1">
    <citation type="submission" date="2016-11" db="EMBL/GenBank/DDBJ databases">
        <title>The genome of Nicotiana attenuata.</title>
        <authorList>
            <person name="Xu S."/>
            <person name="Brockmoeller T."/>
            <person name="Gaquerel E."/>
            <person name="Navarro A."/>
            <person name="Kuhl H."/>
            <person name="Gase K."/>
            <person name="Ling Z."/>
            <person name="Zhou W."/>
            <person name="Kreitzer C."/>
            <person name="Stanke M."/>
            <person name="Tang H."/>
            <person name="Lyons E."/>
            <person name="Pandey P."/>
            <person name="Pandey S.P."/>
            <person name="Timmermann B."/>
            <person name="Baldwin I.T."/>
        </authorList>
    </citation>
    <scope>NUCLEOTIDE SEQUENCE [LARGE SCALE GENOMIC DNA]</scope>
    <source>
        <strain evidence="2">UT</strain>
    </source>
</reference>
<dbReference type="Gramene" id="OIT03816">
    <property type="protein sequence ID" value="OIT03816"/>
    <property type="gene ID" value="A4A49_54244"/>
</dbReference>
<keyword evidence="3" id="KW-1185">Reference proteome</keyword>
<dbReference type="PANTHER" id="PTHR11439:SF517">
    <property type="entry name" value="CYSTEINE-RICH RLK (RECEPTOR-LIKE PROTEIN KINASE) 8"/>
    <property type="match status" value="1"/>
</dbReference>
<dbReference type="AlphaFoldDB" id="A0A1J6ITE4"/>
<comment type="caution">
    <text evidence="2">The sequence shown here is derived from an EMBL/GenBank/DDBJ whole genome shotgun (WGS) entry which is preliminary data.</text>
</comment>
<protein>
    <submittedName>
        <fullName evidence="2">Retrovirus-related pol polyprotein from transposon tnt 1-94</fullName>
    </submittedName>
</protein>
<dbReference type="InterPro" id="IPR013103">
    <property type="entry name" value="RVT_2"/>
</dbReference>
<gene>
    <name evidence="2" type="primary">POLX_45</name>
    <name evidence="2" type="ORF">A4A49_54244</name>
</gene>